<dbReference type="GO" id="GO:0009982">
    <property type="term" value="F:pseudouridine synthase activity"/>
    <property type="evidence" value="ECO:0007669"/>
    <property type="project" value="InterPro"/>
</dbReference>
<dbReference type="Pfam" id="PF00849">
    <property type="entry name" value="PseudoU_synth_2"/>
    <property type="match status" value="1"/>
</dbReference>
<evidence type="ECO:0000259" key="2">
    <source>
        <dbReference type="Pfam" id="PF00849"/>
    </source>
</evidence>
<name>Q6AJJ4_DESPS</name>
<proteinExistence type="inferred from homology"/>
<dbReference type="PANTHER" id="PTHR21600">
    <property type="entry name" value="MITOCHONDRIAL RNA PSEUDOURIDINE SYNTHASE"/>
    <property type="match status" value="1"/>
</dbReference>
<dbReference type="InterPro" id="IPR050188">
    <property type="entry name" value="RluA_PseudoU_synthase"/>
</dbReference>
<evidence type="ECO:0000313" key="3">
    <source>
        <dbReference type="EMBL" id="CAG37486.1"/>
    </source>
</evidence>
<comment type="similarity">
    <text evidence="1">Belongs to the pseudouridine synthase RluA family.</text>
</comment>
<gene>
    <name evidence="3" type="ordered locus">DP2757</name>
</gene>
<organism evidence="3 4">
    <name type="scientific">Desulfotalea psychrophila (strain LSv54 / DSM 12343)</name>
    <dbReference type="NCBI Taxonomy" id="177439"/>
    <lineage>
        <taxon>Bacteria</taxon>
        <taxon>Pseudomonadati</taxon>
        <taxon>Thermodesulfobacteriota</taxon>
        <taxon>Desulfobulbia</taxon>
        <taxon>Desulfobulbales</taxon>
        <taxon>Desulfocapsaceae</taxon>
        <taxon>Desulfotalea</taxon>
    </lineage>
</organism>
<feature type="domain" description="Pseudouridine synthase RsuA/RluA-like" evidence="2">
    <location>
        <begin position="27"/>
        <end position="178"/>
    </location>
</feature>
<dbReference type="InterPro" id="IPR006145">
    <property type="entry name" value="PsdUridine_synth_RsuA/RluA"/>
</dbReference>
<protein>
    <submittedName>
        <fullName evidence="3">Related to ribosomal large subunit pseudouridine synthase D</fullName>
    </submittedName>
</protein>
<dbReference type="RefSeq" id="WP_011189998.1">
    <property type="nucleotide sequence ID" value="NC_006138.1"/>
</dbReference>
<dbReference type="eggNOG" id="COG0564">
    <property type="taxonomic scope" value="Bacteria"/>
</dbReference>
<dbReference type="Gene3D" id="3.30.2350.10">
    <property type="entry name" value="Pseudouridine synthase"/>
    <property type="match status" value="1"/>
</dbReference>
<dbReference type="KEGG" id="dps:DP2757"/>
<dbReference type="InterPro" id="IPR020103">
    <property type="entry name" value="PsdUridine_synth_cat_dom_sf"/>
</dbReference>
<dbReference type="CDD" id="cd02869">
    <property type="entry name" value="PseudoU_synth_RluA_like"/>
    <property type="match status" value="1"/>
</dbReference>
<dbReference type="STRING" id="177439.DP2757"/>
<dbReference type="AlphaFoldDB" id="Q6AJJ4"/>
<dbReference type="GO" id="GO:0003723">
    <property type="term" value="F:RNA binding"/>
    <property type="evidence" value="ECO:0007669"/>
    <property type="project" value="InterPro"/>
</dbReference>
<dbReference type="GO" id="GO:0140098">
    <property type="term" value="F:catalytic activity, acting on RNA"/>
    <property type="evidence" value="ECO:0007669"/>
    <property type="project" value="UniProtKB-ARBA"/>
</dbReference>
<sequence length="238" mass="26843">METNKKFKAPPKKYQPRGLPIVYEDNDIILVDKVAGLATTSRDKDNENTAYFRLTNYVKKGVAKSSNRVFLIHHVDKEASGLLIFAKTEKARRHLLDNWSDFNVSYVAAVHGVPVQTEGVLRANLAENMIHKMYVTVAGEKTRPAETEYSLLQHSANYSLLSLRPKTEVKHQVRVQLADKGHSIIADKIYGVKSDEMKRLALHAAHLTITHPHTKKEMSFESRVPGHFYALTAALKKA</sequence>
<dbReference type="Proteomes" id="UP000000602">
    <property type="component" value="Chromosome"/>
</dbReference>
<reference evidence="4" key="1">
    <citation type="journal article" date="2004" name="Environ. Microbiol.">
        <title>The genome of Desulfotalea psychrophila, a sulfate-reducing bacterium from permanently cold Arctic sediments.</title>
        <authorList>
            <person name="Rabus R."/>
            <person name="Ruepp A."/>
            <person name="Frickey T."/>
            <person name="Rattei T."/>
            <person name="Fartmann B."/>
            <person name="Stark M."/>
            <person name="Bauer M."/>
            <person name="Zibat A."/>
            <person name="Lombardot T."/>
            <person name="Becker I."/>
            <person name="Amann J."/>
            <person name="Gellner K."/>
            <person name="Teeling H."/>
            <person name="Leuschner W.D."/>
            <person name="Gloeckner F.-O."/>
            <person name="Lupas A.N."/>
            <person name="Amann R."/>
            <person name="Klenk H.-P."/>
        </authorList>
    </citation>
    <scope>NUCLEOTIDE SEQUENCE [LARGE SCALE GENOMIC DNA]</scope>
    <source>
        <strain evidence="4">DSM 12343 / LSv54</strain>
    </source>
</reference>
<dbReference type="OrthoDB" id="128480at2"/>
<dbReference type="GO" id="GO:0000455">
    <property type="term" value="P:enzyme-directed rRNA pseudouridine synthesis"/>
    <property type="evidence" value="ECO:0007669"/>
    <property type="project" value="TreeGrafter"/>
</dbReference>
<dbReference type="PANTHER" id="PTHR21600:SF87">
    <property type="entry name" value="RNA PSEUDOURIDYLATE SYNTHASE DOMAIN-CONTAINING PROTEIN 1"/>
    <property type="match status" value="1"/>
</dbReference>
<evidence type="ECO:0000313" key="4">
    <source>
        <dbReference type="Proteomes" id="UP000000602"/>
    </source>
</evidence>
<accession>Q6AJJ4</accession>
<dbReference type="HOGENOM" id="CLU_016902_11_2_7"/>
<keyword evidence="4" id="KW-1185">Reference proteome</keyword>
<evidence type="ECO:0000256" key="1">
    <source>
        <dbReference type="ARBA" id="ARBA00010876"/>
    </source>
</evidence>
<dbReference type="SUPFAM" id="SSF55120">
    <property type="entry name" value="Pseudouridine synthase"/>
    <property type="match status" value="1"/>
</dbReference>
<dbReference type="EMBL" id="CR522870">
    <property type="protein sequence ID" value="CAG37486.1"/>
    <property type="molecule type" value="Genomic_DNA"/>
</dbReference>